<sequence length="895" mass="102486">MPRGWYRAVLFLLQFANFGLEIEAYQQPNDNRRANDTLVVQVDDLFVHSYDPHLGAKVREMVTEISQRILKRGAVNINFYSTAHIQITPDITAVFSVTSCEDLWRSYNKGRKFDILFIALTEPNCPRLPPESGITMPLYERGHEVPQIILDLRNMGSIRWESAAIIFDDTVDDDTVRSTVNVLNRNVPSTDSSCAVALYRINVTPKDLQSKKKKDEQDLLLNMPPHDMVHNYLVLVEQRKIPLIFEMAKKMRLVDPSTEWLFIVNNRARSRRSGSKRRHVPPEKRFVDLIEEGENVAFLINVTKPELRCEVGLLCNTKQLVEKLIVAVEKSIEQEIILAESLSDEEWDVLRPSKTERRSNILEYVKRKSKEGRTDCDSCTQWNIRSSDSWGKDFLPMPATSRTSYNDDDETSTAGGLVDVGYWQPRTGPVLSDHLFPNVMGGFRGRRMPISTVHYPPWQFVKYDKAGRPYEYSGVVINILDELAKKMNFTYEMTLLPNGTSGSNSSAYVFHEALGEIVIDSSVEYAAWNRIVTDLKSRKTFLGAVGFVITEDRKAQVNFTVPIAVETYAFLVARPQVLSRALLFVQPFTGESWLCIAATVLAVGPLLYFVHRTSPFYDHYSHRGKGGYTKLYNCFWYLYGALLQQGGGVMPEADSGRLVIGTWWLVVLVIVTSYSGSLVAFLTFPKMDKIVSNIDELLERSAFNGKGVFTWSFPKVSTIHELLKQTDNKKLNLLYEAGEKLDRLTPEVISKIRQGEHVYIQRKSMMLYIMKQEYLRTHQCDYSIGDEEVLDERIGLAIASNSPYLKIINKHIYDMHKVGLINKWHDDSLPEKDECWMSTMASSSSTHTVNMDDMQGCFFLLFMGVFLAILFLAGEFFSWWWKKKKQKNIIQPFIS</sequence>
<dbReference type="Proteomes" id="UP001307889">
    <property type="component" value="Chromosome 11"/>
</dbReference>
<evidence type="ECO:0000259" key="16">
    <source>
        <dbReference type="Pfam" id="PF10613"/>
    </source>
</evidence>
<evidence type="ECO:0000256" key="1">
    <source>
        <dbReference type="ARBA" id="ARBA00004651"/>
    </source>
</evidence>
<dbReference type="PANTHER" id="PTHR42643">
    <property type="entry name" value="IONOTROPIC RECEPTOR 20A-RELATED"/>
    <property type="match status" value="1"/>
</dbReference>
<evidence type="ECO:0000256" key="8">
    <source>
        <dbReference type="ARBA" id="ARBA00023136"/>
    </source>
</evidence>
<dbReference type="SUPFAM" id="SSF53850">
    <property type="entry name" value="Periplasmic binding protein-like II"/>
    <property type="match status" value="1"/>
</dbReference>
<evidence type="ECO:0000313" key="18">
    <source>
        <dbReference type="Proteomes" id="UP001307889"/>
    </source>
</evidence>
<evidence type="ECO:0000256" key="3">
    <source>
        <dbReference type="ARBA" id="ARBA00022448"/>
    </source>
</evidence>
<keyword evidence="8 13" id="KW-0472">Membrane</keyword>
<evidence type="ECO:0000256" key="12">
    <source>
        <dbReference type="ARBA" id="ARBA00023303"/>
    </source>
</evidence>
<keyword evidence="5 13" id="KW-0812">Transmembrane</keyword>
<dbReference type="Gene3D" id="3.40.190.10">
    <property type="entry name" value="Periplasmic binding protein-like II"/>
    <property type="match status" value="1"/>
</dbReference>
<evidence type="ECO:0000256" key="9">
    <source>
        <dbReference type="ARBA" id="ARBA00023170"/>
    </source>
</evidence>
<comment type="subcellular location">
    <subcellularLocation>
        <location evidence="1">Cell membrane</location>
        <topology evidence="1">Multi-pass membrane protein</topology>
    </subcellularLocation>
</comment>
<protein>
    <submittedName>
        <fullName evidence="17">Ligand-gated ion channel</fullName>
    </submittedName>
</protein>
<dbReference type="InterPro" id="IPR001508">
    <property type="entry name" value="Iono_Glu_rcpt_met"/>
</dbReference>
<name>A0ABN7B7W5_9HEMI</name>
<dbReference type="InterPro" id="IPR019594">
    <property type="entry name" value="Glu/Gly-bd"/>
</dbReference>
<feature type="transmembrane region" description="Helical" evidence="13">
    <location>
        <begin position="662"/>
        <end position="684"/>
    </location>
</feature>
<keyword evidence="7" id="KW-0406">Ion transport</keyword>
<keyword evidence="4" id="KW-1003">Cell membrane</keyword>
<keyword evidence="9" id="KW-0675">Receptor</keyword>
<keyword evidence="12" id="KW-0407">Ion channel</keyword>
<evidence type="ECO:0000256" key="13">
    <source>
        <dbReference type="SAM" id="Phobius"/>
    </source>
</evidence>
<evidence type="ECO:0000256" key="11">
    <source>
        <dbReference type="ARBA" id="ARBA00023286"/>
    </source>
</evidence>
<proteinExistence type="inferred from homology"/>
<evidence type="ECO:0000256" key="14">
    <source>
        <dbReference type="SAM" id="SignalP"/>
    </source>
</evidence>
<accession>A0ABN7B7W5</accession>
<keyword evidence="18" id="KW-1185">Reference proteome</keyword>
<keyword evidence="10" id="KW-0325">Glycoprotein</keyword>
<evidence type="ECO:0000256" key="5">
    <source>
        <dbReference type="ARBA" id="ARBA00022692"/>
    </source>
</evidence>
<reference evidence="17 18" key="1">
    <citation type="submission" date="2023-09" db="EMBL/GenBank/DDBJ databases">
        <title>Nesidiocoris tenuis whole genome shotgun sequence.</title>
        <authorList>
            <person name="Shibata T."/>
            <person name="Shimoda M."/>
            <person name="Kobayashi T."/>
            <person name="Uehara T."/>
        </authorList>
    </citation>
    <scope>NUCLEOTIDE SEQUENCE [LARGE SCALE GENOMIC DNA]</scope>
    <source>
        <strain evidence="17 18">Japan</strain>
    </source>
</reference>
<dbReference type="PANTHER" id="PTHR42643:SF24">
    <property type="entry name" value="IONOTROPIC RECEPTOR 60A"/>
    <property type="match status" value="1"/>
</dbReference>
<evidence type="ECO:0000256" key="2">
    <source>
        <dbReference type="ARBA" id="ARBA00008685"/>
    </source>
</evidence>
<evidence type="ECO:0000259" key="15">
    <source>
        <dbReference type="Pfam" id="PF00060"/>
    </source>
</evidence>
<keyword evidence="14" id="KW-0732">Signal</keyword>
<comment type="similarity">
    <text evidence="2">Belongs to the glutamate-gated ion channel (TC 1.A.10.1) family.</text>
</comment>
<evidence type="ECO:0000313" key="17">
    <source>
        <dbReference type="EMBL" id="BET00329.1"/>
    </source>
</evidence>
<dbReference type="Pfam" id="PF10613">
    <property type="entry name" value="Lig_chan-Glu_bd"/>
    <property type="match status" value="1"/>
</dbReference>
<organism evidence="17 18">
    <name type="scientific">Nesidiocoris tenuis</name>
    <dbReference type="NCBI Taxonomy" id="355587"/>
    <lineage>
        <taxon>Eukaryota</taxon>
        <taxon>Metazoa</taxon>
        <taxon>Ecdysozoa</taxon>
        <taxon>Arthropoda</taxon>
        <taxon>Hexapoda</taxon>
        <taxon>Insecta</taxon>
        <taxon>Pterygota</taxon>
        <taxon>Neoptera</taxon>
        <taxon>Paraneoptera</taxon>
        <taxon>Hemiptera</taxon>
        <taxon>Heteroptera</taxon>
        <taxon>Panheteroptera</taxon>
        <taxon>Cimicomorpha</taxon>
        <taxon>Miridae</taxon>
        <taxon>Dicyphina</taxon>
        <taxon>Nesidiocoris</taxon>
    </lineage>
</organism>
<evidence type="ECO:0000256" key="10">
    <source>
        <dbReference type="ARBA" id="ARBA00023180"/>
    </source>
</evidence>
<dbReference type="Pfam" id="PF00060">
    <property type="entry name" value="Lig_chan"/>
    <property type="match status" value="1"/>
</dbReference>
<keyword evidence="11" id="KW-1071">Ligand-gated ion channel</keyword>
<gene>
    <name evidence="17" type="ORF">NTJ_13146</name>
</gene>
<feature type="transmembrane region" description="Helical" evidence="13">
    <location>
        <begin position="631"/>
        <end position="650"/>
    </location>
</feature>
<dbReference type="InterPro" id="IPR001320">
    <property type="entry name" value="Iontro_rcpt_C"/>
</dbReference>
<feature type="chain" id="PRO_5046379128" evidence="14">
    <location>
        <begin position="25"/>
        <end position="895"/>
    </location>
</feature>
<dbReference type="EMBL" id="AP028919">
    <property type="protein sequence ID" value="BET00329.1"/>
    <property type="molecule type" value="Genomic_DNA"/>
</dbReference>
<feature type="domain" description="Ionotropic glutamate receptor L-glutamate and glycine-binding" evidence="16">
    <location>
        <begin position="448"/>
        <end position="575"/>
    </location>
</feature>
<evidence type="ECO:0000256" key="6">
    <source>
        <dbReference type="ARBA" id="ARBA00022989"/>
    </source>
</evidence>
<feature type="domain" description="Ionotropic glutamate receptor C-terminal" evidence="15">
    <location>
        <begin position="591"/>
        <end position="865"/>
    </location>
</feature>
<keyword evidence="3" id="KW-0813">Transport</keyword>
<feature type="transmembrane region" description="Helical" evidence="13">
    <location>
        <begin position="858"/>
        <end position="881"/>
    </location>
</feature>
<evidence type="ECO:0000256" key="4">
    <source>
        <dbReference type="ARBA" id="ARBA00022475"/>
    </source>
</evidence>
<keyword evidence="6 13" id="KW-1133">Transmembrane helix</keyword>
<feature type="signal peptide" evidence="14">
    <location>
        <begin position="1"/>
        <end position="24"/>
    </location>
</feature>
<dbReference type="PRINTS" id="PR00177">
    <property type="entry name" value="NMDARECEPTOR"/>
</dbReference>
<dbReference type="Gene3D" id="1.10.287.70">
    <property type="match status" value="1"/>
</dbReference>
<dbReference type="InterPro" id="IPR052192">
    <property type="entry name" value="Insect_Ionotropic_Sensory_Rcpt"/>
</dbReference>
<evidence type="ECO:0000256" key="7">
    <source>
        <dbReference type="ARBA" id="ARBA00023065"/>
    </source>
</evidence>
<feature type="transmembrane region" description="Helical" evidence="13">
    <location>
        <begin position="590"/>
        <end position="610"/>
    </location>
</feature>